<dbReference type="SUPFAM" id="SSF56219">
    <property type="entry name" value="DNase I-like"/>
    <property type="match status" value="1"/>
</dbReference>
<dbReference type="EMBL" id="CAJVQB010000112">
    <property type="protein sequence ID" value="CAG8468069.1"/>
    <property type="molecule type" value="Genomic_DNA"/>
</dbReference>
<dbReference type="SMART" id="SM00476">
    <property type="entry name" value="DNaseIc"/>
    <property type="match status" value="1"/>
</dbReference>
<comment type="caution">
    <text evidence="3">The sequence shown here is derived from an EMBL/GenBank/DDBJ whole genome shotgun (WGS) entry which is preliminary data.</text>
</comment>
<dbReference type="Proteomes" id="UP000789901">
    <property type="component" value="Unassembled WGS sequence"/>
</dbReference>
<proteinExistence type="predicted"/>
<name>A0ABM8VX28_GIGMA</name>
<dbReference type="PANTHER" id="PTHR11371">
    <property type="entry name" value="DEOXYRIBONUCLEASE"/>
    <property type="match status" value="1"/>
</dbReference>
<keyword evidence="2" id="KW-0378">Hydrolase</keyword>
<protein>
    <submittedName>
        <fullName evidence="3">34547_t:CDS:1</fullName>
    </submittedName>
</protein>
<dbReference type="PRINTS" id="PR00130">
    <property type="entry name" value="DNASEI"/>
</dbReference>
<organism evidence="3 4">
    <name type="scientific">Gigaspora margarita</name>
    <dbReference type="NCBI Taxonomy" id="4874"/>
    <lineage>
        <taxon>Eukaryota</taxon>
        <taxon>Fungi</taxon>
        <taxon>Fungi incertae sedis</taxon>
        <taxon>Mucoromycota</taxon>
        <taxon>Glomeromycotina</taxon>
        <taxon>Glomeromycetes</taxon>
        <taxon>Diversisporales</taxon>
        <taxon>Gigasporaceae</taxon>
        <taxon>Gigaspora</taxon>
    </lineage>
</organism>
<dbReference type="PANTHER" id="PTHR11371:SF31">
    <property type="entry name" value="EXTRACELLULAR NUCLEASE"/>
    <property type="match status" value="1"/>
</dbReference>
<accession>A0ABM8VX28</accession>
<evidence type="ECO:0000313" key="4">
    <source>
        <dbReference type="Proteomes" id="UP000789901"/>
    </source>
</evidence>
<gene>
    <name evidence="3" type="ORF">GMARGA_LOCUS640</name>
</gene>
<dbReference type="InterPro" id="IPR036691">
    <property type="entry name" value="Endo/exonu/phosph_ase_sf"/>
</dbReference>
<evidence type="ECO:0000256" key="2">
    <source>
        <dbReference type="ARBA" id="ARBA00022801"/>
    </source>
</evidence>
<keyword evidence="1" id="KW-0540">Nuclease</keyword>
<evidence type="ECO:0000313" key="3">
    <source>
        <dbReference type="EMBL" id="CAG8468069.1"/>
    </source>
</evidence>
<keyword evidence="4" id="KW-1185">Reference proteome</keyword>
<evidence type="ECO:0000256" key="1">
    <source>
        <dbReference type="ARBA" id="ARBA00022722"/>
    </source>
</evidence>
<sequence length="326" mass="38562">MNQCQFSNLQLQFTNKCSKNLYVKFKQLEYYLLTKIKFLNSNFSKISAFNIKEFGKTKLSDHNVIEIIFKILERYDIVLCQEVRLSVEMINHFVFSLSKSSSILYSYVSSQPIGRGSYKERYLYLYRSNKWKVLENYVIKRFCAQFLRASYVVRFQNLKNPHIRITLIGYHIHPGNTFEEIKALVNNVYADIKSRLEKKDSFSYLFNLSYCFGSSCISLNDFNEQIIIMSDFNASGSYLNKKKQKILDNILCKQNLIWGIDHSSDTTVGTKCNAYDQFIFEIKNKERWIGNTRIFEFDKIFKILKNKKSSNISDHYPIEFELKLDM</sequence>
<reference evidence="3 4" key="1">
    <citation type="submission" date="2021-06" db="EMBL/GenBank/DDBJ databases">
        <authorList>
            <person name="Kallberg Y."/>
            <person name="Tangrot J."/>
            <person name="Rosling A."/>
        </authorList>
    </citation>
    <scope>NUCLEOTIDE SEQUENCE [LARGE SCALE GENOMIC DNA]</scope>
    <source>
        <strain evidence="3 4">120-4 pot B 10/14</strain>
    </source>
</reference>
<dbReference type="Gene3D" id="3.60.10.10">
    <property type="entry name" value="Endonuclease/exonuclease/phosphatase"/>
    <property type="match status" value="1"/>
</dbReference>
<dbReference type="InterPro" id="IPR016202">
    <property type="entry name" value="DNase_I"/>
</dbReference>